<dbReference type="EMBL" id="CP001338">
    <property type="protein sequence ID" value="ACL16040.1"/>
    <property type="molecule type" value="Genomic_DNA"/>
</dbReference>
<keyword evidence="2" id="KW-1185">Reference proteome</keyword>
<dbReference type="SUPFAM" id="SSF51161">
    <property type="entry name" value="Trimeric LpxA-like enzymes"/>
    <property type="match status" value="1"/>
</dbReference>
<dbReference type="AlphaFoldDB" id="B8GFJ2"/>
<dbReference type="KEGG" id="mpl:Mpal_0673"/>
<proteinExistence type="predicted"/>
<reference evidence="1 2" key="1">
    <citation type="journal article" date="2015" name="Genome Announc.">
        <title>Complete Genome Sequence of Methanosphaerula palustris E1-9CT, a Hydrogenotrophic Methanogen Isolated from a Minerotrophic Fen Peatland.</title>
        <authorList>
            <person name="Cadillo-Quiroz H."/>
            <person name="Browne P."/>
            <person name="Kyrpides N."/>
            <person name="Woyke T."/>
            <person name="Goodwin L."/>
            <person name="Detter C."/>
            <person name="Yavitt J.B."/>
            <person name="Zinder S.H."/>
        </authorList>
    </citation>
    <scope>NUCLEOTIDE SEQUENCE [LARGE SCALE GENOMIC DNA]</scope>
    <source>
        <strain evidence="2">ATCC BAA-1556 / DSM 19958 / E1-9c</strain>
    </source>
</reference>
<organism evidence="1 2">
    <name type="scientific">Methanosphaerula palustris (strain ATCC BAA-1556 / DSM 19958 / E1-9c)</name>
    <dbReference type="NCBI Taxonomy" id="521011"/>
    <lineage>
        <taxon>Archaea</taxon>
        <taxon>Methanobacteriati</taxon>
        <taxon>Methanobacteriota</taxon>
        <taxon>Stenosarchaea group</taxon>
        <taxon>Methanomicrobia</taxon>
        <taxon>Methanomicrobiales</taxon>
        <taxon>Methanoregulaceae</taxon>
        <taxon>Methanosphaerula</taxon>
    </lineage>
</organism>
<evidence type="ECO:0000313" key="1">
    <source>
        <dbReference type="EMBL" id="ACL16040.1"/>
    </source>
</evidence>
<dbReference type="InterPro" id="IPR011004">
    <property type="entry name" value="Trimer_LpxA-like_sf"/>
</dbReference>
<dbReference type="Proteomes" id="UP000002457">
    <property type="component" value="Chromosome"/>
</dbReference>
<evidence type="ECO:0000313" key="2">
    <source>
        <dbReference type="Proteomes" id="UP000002457"/>
    </source>
</evidence>
<sequence>MTEWKTMAPENAEHEKVFVGKSSIPATQDFLQVRTWTCRQKHLFKGLGRNEDDQRRLGAAWCGTFETIGAGTRVGVGGVVVLDIPTGVLAVSYPCSVVRLV</sequence>
<name>B8GFJ2_METPE</name>
<gene>
    <name evidence="1" type="ordered locus">Mpal_0673</name>
</gene>
<dbReference type="HOGENOM" id="CLU_2285072_0_0_2"/>
<accession>B8GFJ2</accession>
<protein>
    <submittedName>
        <fullName evidence="1">Uncharacterized protein</fullName>
    </submittedName>
</protein>